<accession>A0ABW0R7E2</accession>
<sequence length="126" mass="14833">MAHIPIEAVPYLESAIYLPMLLIVLEKDYELIEKGPFKLKRPYVHLIEEAKKLAEKDLQNTKSYLKKNSLKVVQGKRDDLFTEYLFYYKQVSEVRRYSNIRLRNRVEELLNDYLSSSGSSRKSSSL</sequence>
<keyword evidence="2" id="KW-1185">Reference proteome</keyword>
<dbReference type="Proteomes" id="UP001595978">
    <property type="component" value="Unassembled WGS sequence"/>
</dbReference>
<organism evidence="1 2">
    <name type="scientific">Ureibacillus suwonensis</name>
    <dbReference type="NCBI Taxonomy" id="313007"/>
    <lineage>
        <taxon>Bacteria</taxon>
        <taxon>Bacillati</taxon>
        <taxon>Bacillota</taxon>
        <taxon>Bacilli</taxon>
        <taxon>Bacillales</taxon>
        <taxon>Caryophanaceae</taxon>
        <taxon>Ureibacillus</taxon>
    </lineage>
</organism>
<comment type="caution">
    <text evidence="1">The sequence shown here is derived from an EMBL/GenBank/DDBJ whole genome shotgun (WGS) entry which is preliminary data.</text>
</comment>
<name>A0ABW0R7E2_9BACL</name>
<gene>
    <name evidence="1" type="ORF">ACFPOH_01250</name>
</gene>
<dbReference type="Pfam" id="PF26325">
    <property type="entry name" value="YhjD"/>
    <property type="match status" value="1"/>
</dbReference>
<proteinExistence type="predicted"/>
<dbReference type="InterPro" id="IPR058600">
    <property type="entry name" value="YhjD-like"/>
</dbReference>
<dbReference type="EMBL" id="JBHSNQ010000013">
    <property type="protein sequence ID" value="MFC5540421.1"/>
    <property type="molecule type" value="Genomic_DNA"/>
</dbReference>
<reference evidence="2" key="1">
    <citation type="journal article" date="2019" name="Int. J. Syst. Evol. Microbiol.">
        <title>The Global Catalogue of Microorganisms (GCM) 10K type strain sequencing project: providing services to taxonomists for standard genome sequencing and annotation.</title>
        <authorList>
            <consortium name="The Broad Institute Genomics Platform"/>
            <consortium name="The Broad Institute Genome Sequencing Center for Infectious Disease"/>
            <person name="Wu L."/>
            <person name="Ma J."/>
        </authorList>
    </citation>
    <scope>NUCLEOTIDE SEQUENCE [LARGE SCALE GENOMIC DNA]</scope>
    <source>
        <strain evidence="2">CCUG 56331</strain>
    </source>
</reference>
<evidence type="ECO:0000313" key="2">
    <source>
        <dbReference type="Proteomes" id="UP001595978"/>
    </source>
</evidence>
<evidence type="ECO:0000313" key="1">
    <source>
        <dbReference type="EMBL" id="MFC5540421.1"/>
    </source>
</evidence>
<dbReference type="RefSeq" id="WP_342470140.1">
    <property type="nucleotide sequence ID" value="NZ_JBHSNQ010000013.1"/>
</dbReference>
<protein>
    <submittedName>
        <fullName evidence="1">Uncharacterized protein</fullName>
    </submittedName>
</protein>